<reference evidence="3" key="1">
    <citation type="submission" date="2011-05" db="EMBL/GenBank/DDBJ databases">
        <authorList>
            <person name="Richards S.R."/>
            <person name="Qu J."/>
            <person name="Jiang H."/>
            <person name="Jhangiani S.N."/>
            <person name="Agravi P."/>
            <person name="Goodspeed R."/>
            <person name="Gross S."/>
            <person name="Mandapat C."/>
            <person name="Jackson L."/>
            <person name="Mathew T."/>
            <person name="Pu L."/>
            <person name="Thornton R."/>
            <person name="Saada N."/>
            <person name="Wilczek-Boney K.B."/>
            <person name="Lee S."/>
            <person name="Kovar C."/>
            <person name="Wu Y."/>
            <person name="Scherer S.E."/>
            <person name="Worley K.C."/>
            <person name="Muzny D.M."/>
            <person name="Gibbs R."/>
        </authorList>
    </citation>
    <scope>NUCLEOTIDE SEQUENCE</scope>
    <source>
        <strain evidence="3">Brora</strain>
    </source>
</reference>
<dbReference type="Proteomes" id="UP000014500">
    <property type="component" value="Unassembled WGS sequence"/>
</dbReference>
<dbReference type="STRING" id="126957.T1IKG1"/>
<dbReference type="HOGENOM" id="CLU_1290425_0_0_1"/>
<dbReference type="Pfam" id="PF04326">
    <property type="entry name" value="SLFN_AlbA_2"/>
    <property type="match status" value="1"/>
</dbReference>
<evidence type="ECO:0000313" key="3">
    <source>
        <dbReference type="Proteomes" id="UP000014500"/>
    </source>
</evidence>
<proteinExistence type="predicted"/>
<protein>
    <recommendedName>
        <fullName evidence="1">Schlafen AlbA-2 domain-containing protein</fullName>
    </recommendedName>
</protein>
<dbReference type="PhylomeDB" id="T1IKG1"/>
<reference evidence="2" key="2">
    <citation type="submission" date="2015-02" db="UniProtKB">
        <authorList>
            <consortium name="EnsemblMetazoa"/>
        </authorList>
    </citation>
    <scope>IDENTIFICATION</scope>
</reference>
<evidence type="ECO:0000259" key="1">
    <source>
        <dbReference type="Pfam" id="PF04326"/>
    </source>
</evidence>
<dbReference type="EnsemblMetazoa" id="SMAR001410-RA">
    <property type="protein sequence ID" value="SMAR001410-PA"/>
    <property type="gene ID" value="SMAR001410"/>
</dbReference>
<dbReference type="eggNOG" id="ENOG502SCWX">
    <property type="taxonomic scope" value="Eukaryota"/>
</dbReference>
<sequence>MLILVLSLQMFNSSTTPEHYVKDSVLALNDSSVLMPAVTSATHLLNTSKNGLGSPIVIQAVCATLNINTESRICFGFTDERVVSGIILDREQRDKARLAWDHSTSEIFPRLTHKQAAIYFAPIVTTKTLKRIHDTFIVEIHLKPLTDVLYSLKKGERCFLRNGNSNFEMRTANVRHLAIHRKMMAHSGTIQGLLADIAKLKEDNNNDIGKIQDA</sequence>
<dbReference type="EMBL" id="JH430519">
    <property type="status" value="NOT_ANNOTATED_CDS"/>
    <property type="molecule type" value="Genomic_DNA"/>
</dbReference>
<accession>T1IKG1</accession>
<dbReference type="AlphaFoldDB" id="T1IKG1"/>
<dbReference type="InterPro" id="IPR007421">
    <property type="entry name" value="Schlafen_AlbA_2_dom"/>
</dbReference>
<name>T1IKG1_STRMM</name>
<organism evidence="2 3">
    <name type="scientific">Strigamia maritima</name>
    <name type="common">European centipede</name>
    <name type="synonym">Geophilus maritimus</name>
    <dbReference type="NCBI Taxonomy" id="126957"/>
    <lineage>
        <taxon>Eukaryota</taxon>
        <taxon>Metazoa</taxon>
        <taxon>Ecdysozoa</taxon>
        <taxon>Arthropoda</taxon>
        <taxon>Myriapoda</taxon>
        <taxon>Chilopoda</taxon>
        <taxon>Pleurostigmophora</taxon>
        <taxon>Geophilomorpha</taxon>
        <taxon>Linotaeniidae</taxon>
        <taxon>Strigamia</taxon>
    </lineage>
</organism>
<keyword evidence="3" id="KW-1185">Reference proteome</keyword>
<evidence type="ECO:0000313" key="2">
    <source>
        <dbReference type="EnsemblMetazoa" id="SMAR001410-PA"/>
    </source>
</evidence>
<feature type="domain" description="Schlafen AlbA-2" evidence="1">
    <location>
        <begin position="51"/>
        <end position="169"/>
    </location>
</feature>